<evidence type="ECO:0000256" key="1">
    <source>
        <dbReference type="ARBA" id="ARBA00004496"/>
    </source>
</evidence>
<dbReference type="Gene3D" id="3.90.132.10">
    <property type="entry name" value="Leishmanolysin , domain 2"/>
    <property type="match status" value="1"/>
</dbReference>
<dbReference type="EC" id="3.4.24.-" evidence="15"/>
<dbReference type="FunFam" id="2.10.55.10:FF:000001">
    <property type="entry name" value="Leishmanolysin like peptidase"/>
    <property type="match status" value="1"/>
</dbReference>
<dbReference type="InterPro" id="IPR001577">
    <property type="entry name" value="Peptidase_M8"/>
</dbReference>
<name>A0A8S4N0V9_OWEFU</name>
<dbReference type="GO" id="GO:0016020">
    <property type="term" value="C:membrane"/>
    <property type="evidence" value="ECO:0007669"/>
    <property type="project" value="InterPro"/>
</dbReference>
<comment type="caution">
    <text evidence="16">The sequence shown here is derived from an EMBL/GenBank/DDBJ whole genome shotgun (WGS) entry which is preliminary data.</text>
</comment>
<dbReference type="SUPFAM" id="SSF55486">
    <property type="entry name" value="Metalloproteases ('zincins'), catalytic domain"/>
    <property type="match status" value="1"/>
</dbReference>
<evidence type="ECO:0000313" key="17">
    <source>
        <dbReference type="Proteomes" id="UP000749559"/>
    </source>
</evidence>
<feature type="binding site" evidence="14">
    <location>
        <position position="236"/>
    </location>
    <ligand>
        <name>Zn(2+)</name>
        <dbReference type="ChEBI" id="CHEBI:29105"/>
        <note>catalytic</note>
    </ligand>
</feature>
<evidence type="ECO:0000256" key="7">
    <source>
        <dbReference type="ARBA" id="ARBA00022776"/>
    </source>
</evidence>
<sequence>ATMKKWCNFFIVIFCYVLFHLQCNVCHECGHQIPTRDEVVHNVHIEPHHVMKKRSIDGRLRIKVVYDDSLNDLPQDKRILIQNEMIPPALVYWSKALSVRRTPNPIKLLRQCLTKKIMYKDGDPFPYCWDGCKAVTKCGEVVVPPEHLEACRECSPDGGCSTTGGSGAGIDTNDFILYVSAKMTERCYSGTTIAYAAYCQLEGAFDRPVAGYVNICPADLSTKPHHNHEMQSTIRHEILHALGFSAGLYAFYRDSDGNPLTERTPSTNMPEYNETAKLYQWSDRVIRKVERPDWKIMGRTMRKSVQMIVTPKVVEEVRKHFNCSTLEGAELEDQGIIGTALTHWEKRVFENEVMTGTYTQNPPVSRVTLALMEDTGWYRANYDMAEPLLWGKNLGCDFVKKSCLTWIEKKQSRRESIHPFCERIKQNPLQTDCTDDHRAVAMCNLIHHPEPMPKKYQYFQHLPDINYGAASQYAGSVALADYCPYIQEFNWKDGDIAVRGSACGYFHNNGDTSLNYAREKYGNQSLCVKQGEPFSVTHCSFKQKVQHWGSGCYQYVCDSEGLVIVVDGKPHRCYKEGQELVIQSVTTKWLHEGTLICPSCQKFCADSGFDCPADVTIKAPSRQQQLQAPCTSAGTSQSYNHNIMYTNLLVIIAALISYQTRVN</sequence>
<feature type="binding site" evidence="14">
    <location>
        <position position="240"/>
    </location>
    <ligand>
        <name>Zn(2+)</name>
        <dbReference type="ChEBI" id="CHEBI:29105"/>
        <note>catalytic</note>
    </ligand>
</feature>
<feature type="active site" evidence="13">
    <location>
        <position position="237"/>
    </location>
</feature>
<dbReference type="GO" id="GO:0007155">
    <property type="term" value="P:cell adhesion"/>
    <property type="evidence" value="ECO:0007669"/>
    <property type="project" value="InterPro"/>
</dbReference>
<keyword evidence="8 15" id="KW-0378">Hydrolase</keyword>
<keyword evidence="17" id="KW-1185">Reference proteome</keyword>
<evidence type="ECO:0000256" key="4">
    <source>
        <dbReference type="ARBA" id="ARBA00022618"/>
    </source>
</evidence>
<evidence type="ECO:0000313" key="16">
    <source>
        <dbReference type="EMBL" id="CAH1774924.1"/>
    </source>
</evidence>
<feature type="non-terminal residue" evidence="16">
    <location>
        <position position="1"/>
    </location>
</feature>
<feature type="binding site" evidence="14">
    <location>
        <position position="343"/>
    </location>
    <ligand>
        <name>Zn(2+)</name>
        <dbReference type="ChEBI" id="CHEBI:29105"/>
        <note>catalytic</note>
    </ligand>
</feature>
<dbReference type="PANTHER" id="PTHR10942">
    <property type="entry name" value="LEISHMANOLYSIN-LIKE PEPTIDASE"/>
    <property type="match status" value="1"/>
</dbReference>
<reference evidence="16" key="1">
    <citation type="submission" date="2022-03" db="EMBL/GenBank/DDBJ databases">
        <authorList>
            <person name="Martin C."/>
        </authorList>
    </citation>
    <scope>NUCLEOTIDE SEQUENCE</scope>
</reference>
<evidence type="ECO:0000256" key="13">
    <source>
        <dbReference type="PIRSR" id="PIRSR601577-1"/>
    </source>
</evidence>
<dbReference type="GO" id="GO:0051301">
    <property type="term" value="P:cell division"/>
    <property type="evidence" value="ECO:0007669"/>
    <property type="project" value="UniProtKB-KW"/>
</dbReference>
<dbReference type="GO" id="GO:0006508">
    <property type="term" value="P:proteolysis"/>
    <property type="evidence" value="ECO:0007669"/>
    <property type="project" value="UniProtKB-KW"/>
</dbReference>
<keyword evidence="6 14" id="KW-0479">Metal-binding</keyword>
<keyword evidence="7" id="KW-0498">Mitosis</keyword>
<dbReference type="GO" id="GO:0005737">
    <property type="term" value="C:cytoplasm"/>
    <property type="evidence" value="ECO:0007669"/>
    <property type="project" value="UniProtKB-SubCell"/>
</dbReference>
<keyword evidence="3" id="KW-0963">Cytoplasm</keyword>
<keyword evidence="5 15" id="KW-0645">Protease</keyword>
<keyword evidence="11" id="KW-0131">Cell cycle</keyword>
<dbReference type="EMBL" id="CAIIXF020000001">
    <property type="protein sequence ID" value="CAH1774924.1"/>
    <property type="molecule type" value="Genomic_DNA"/>
</dbReference>
<comment type="similarity">
    <text evidence="2 15">Belongs to the peptidase M8 family.</text>
</comment>
<evidence type="ECO:0000256" key="8">
    <source>
        <dbReference type="ARBA" id="ARBA00022801"/>
    </source>
</evidence>
<dbReference type="GO" id="GO:0004222">
    <property type="term" value="F:metalloendopeptidase activity"/>
    <property type="evidence" value="ECO:0007669"/>
    <property type="project" value="UniProtKB-UniRule"/>
</dbReference>
<feature type="chain" id="PRO_5035970128" description="Leishmanolysin-like peptidase" evidence="15">
    <location>
        <begin position="27"/>
        <end position="663"/>
    </location>
</feature>
<dbReference type="GO" id="GO:0046872">
    <property type="term" value="F:metal ion binding"/>
    <property type="evidence" value="ECO:0007669"/>
    <property type="project" value="UniProtKB-KW"/>
</dbReference>
<keyword evidence="10 14" id="KW-0482">Metalloprotease</keyword>
<dbReference type="Gene3D" id="3.10.170.20">
    <property type="match status" value="1"/>
</dbReference>
<dbReference type="Proteomes" id="UP000749559">
    <property type="component" value="Unassembled WGS sequence"/>
</dbReference>
<evidence type="ECO:0000256" key="5">
    <source>
        <dbReference type="ARBA" id="ARBA00022670"/>
    </source>
</evidence>
<dbReference type="Gene3D" id="2.10.55.10">
    <property type="entry name" value="Leishmanolysin domain 3"/>
    <property type="match status" value="1"/>
</dbReference>
<evidence type="ECO:0000256" key="12">
    <source>
        <dbReference type="ARBA" id="ARBA00039717"/>
    </source>
</evidence>
<keyword evidence="15" id="KW-0732">Signal</keyword>
<keyword evidence="4" id="KW-0132">Cell division</keyword>
<keyword evidence="9 14" id="KW-0862">Zinc</keyword>
<evidence type="ECO:0000256" key="14">
    <source>
        <dbReference type="PIRSR" id="PIRSR601577-2"/>
    </source>
</evidence>
<feature type="signal peptide" evidence="15">
    <location>
        <begin position="1"/>
        <end position="26"/>
    </location>
</feature>
<gene>
    <name evidence="16" type="ORF">OFUS_LOCUS2291</name>
</gene>
<evidence type="ECO:0000256" key="2">
    <source>
        <dbReference type="ARBA" id="ARBA00005860"/>
    </source>
</evidence>
<evidence type="ECO:0000256" key="15">
    <source>
        <dbReference type="RuleBase" id="RU366077"/>
    </source>
</evidence>
<dbReference type="FunFam" id="3.90.132.10:FF:000001">
    <property type="entry name" value="leishmanolysin-like peptidase isoform X2"/>
    <property type="match status" value="1"/>
</dbReference>
<dbReference type="OrthoDB" id="527990at2759"/>
<dbReference type="PANTHER" id="PTHR10942:SF0">
    <property type="entry name" value="LEISHMANOLYSIN-LIKE PEPTIDASE"/>
    <property type="match status" value="1"/>
</dbReference>
<accession>A0A8S4N0V9</accession>
<dbReference type="Pfam" id="PF01457">
    <property type="entry name" value="Peptidase_M8"/>
    <property type="match status" value="1"/>
</dbReference>
<evidence type="ECO:0000256" key="3">
    <source>
        <dbReference type="ARBA" id="ARBA00022490"/>
    </source>
</evidence>
<evidence type="ECO:0000256" key="9">
    <source>
        <dbReference type="ARBA" id="ARBA00022833"/>
    </source>
</evidence>
<comment type="cofactor">
    <cofactor evidence="14 15">
        <name>Zn(2+)</name>
        <dbReference type="ChEBI" id="CHEBI:29105"/>
    </cofactor>
    <text evidence="14 15">Binds 1 zinc ion per subunit.</text>
</comment>
<dbReference type="AlphaFoldDB" id="A0A8S4N0V9"/>
<comment type="subcellular location">
    <subcellularLocation>
        <location evidence="1">Cytoplasm</location>
    </subcellularLocation>
</comment>
<evidence type="ECO:0000256" key="10">
    <source>
        <dbReference type="ARBA" id="ARBA00023049"/>
    </source>
</evidence>
<evidence type="ECO:0000256" key="11">
    <source>
        <dbReference type="ARBA" id="ARBA00023306"/>
    </source>
</evidence>
<proteinExistence type="inferred from homology"/>
<organism evidence="16 17">
    <name type="scientific">Owenia fusiformis</name>
    <name type="common">Polychaete worm</name>
    <dbReference type="NCBI Taxonomy" id="6347"/>
    <lineage>
        <taxon>Eukaryota</taxon>
        <taxon>Metazoa</taxon>
        <taxon>Spiralia</taxon>
        <taxon>Lophotrochozoa</taxon>
        <taxon>Annelida</taxon>
        <taxon>Polychaeta</taxon>
        <taxon>Sedentaria</taxon>
        <taxon>Canalipalpata</taxon>
        <taxon>Sabellida</taxon>
        <taxon>Oweniida</taxon>
        <taxon>Oweniidae</taxon>
        <taxon>Owenia</taxon>
    </lineage>
</organism>
<evidence type="ECO:0000256" key="6">
    <source>
        <dbReference type="ARBA" id="ARBA00022723"/>
    </source>
</evidence>
<protein>
    <recommendedName>
        <fullName evidence="12 15">Leishmanolysin-like peptidase</fullName>
        <ecNumber evidence="15">3.4.24.-</ecNumber>
    </recommendedName>
</protein>